<evidence type="ECO:0000313" key="1">
    <source>
        <dbReference type="EMBL" id="KAI5676554.1"/>
    </source>
</evidence>
<organism evidence="1 2">
    <name type="scientific">Catharanthus roseus</name>
    <name type="common">Madagascar periwinkle</name>
    <name type="synonym">Vinca rosea</name>
    <dbReference type="NCBI Taxonomy" id="4058"/>
    <lineage>
        <taxon>Eukaryota</taxon>
        <taxon>Viridiplantae</taxon>
        <taxon>Streptophyta</taxon>
        <taxon>Embryophyta</taxon>
        <taxon>Tracheophyta</taxon>
        <taxon>Spermatophyta</taxon>
        <taxon>Magnoliopsida</taxon>
        <taxon>eudicotyledons</taxon>
        <taxon>Gunneridae</taxon>
        <taxon>Pentapetalae</taxon>
        <taxon>asterids</taxon>
        <taxon>lamiids</taxon>
        <taxon>Gentianales</taxon>
        <taxon>Apocynaceae</taxon>
        <taxon>Rauvolfioideae</taxon>
        <taxon>Vinceae</taxon>
        <taxon>Catharanthinae</taxon>
        <taxon>Catharanthus</taxon>
    </lineage>
</organism>
<gene>
    <name evidence="1" type="ORF">M9H77_07504</name>
</gene>
<dbReference type="EMBL" id="CM044702">
    <property type="protein sequence ID" value="KAI5676554.1"/>
    <property type="molecule type" value="Genomic_DNA"/>
</dbReference>
<sequence length="98" mass="11142">MHNTGCDLTKKRAFRYPVILSRIFAACHVNFAGERRLSTGAQQNQVLIPPSKEDRMRDRNLAGFRSIQKTTQTGLGASSSPITPQMMRRTRLVPRRRS</sequence>
<protein>
    <submittedName>
        <fullName evidence="1">Uncharacterized protein</fullName>
    </submittedName>
</protein>
<dbReference type="Proteomes" id="UP001060085">
    <property type="component" value="Linkage Group LG02"/>
</dbReference>
<keyword evidence="2" id="KW-1185">Reference proteome</keyword>
<evidence type="ECO:0000313" key="2">
    <source>
        <dbReference type="Proteomes" id="UP001060085"/>
    </source>
</evidence>
<comment type="caution">
    <text evidence="1">The sequence shown here is derived from an EMBL/GenBank/DDBJ whole genome shotgun (WGS) entry which is preliminary data.</text>
</comment>
<accession>A0ACC0BVB6</accession>
<name>A0ACC0BVB6_CATRO</name>
<proteinExistence type="predicted"/>
<reference evidence="2" key="1">
    <citation type="journal article" date="2023" name="Nat. Plants">
        <title>Single-cell RNA sequencing provides a high-resolution roadmap for understanding the multicellular compartmentation of specialized metabolism.</title>
        <authorList>
            <person name="Sun S."/>
            <person name="Shen X."/>
            <person name="Li Y."/>
            <person name="Li Y."/>
            <person name="Wang S."/>
            <person name="Li R."/>
            <person name="Zhang H."/>
            <person name="Shen G."/>
            <person name="Guo B."/>
            <person name="Wei J."/>
            <person name="Xu J."/>
            <person name="St-Pierre B."/>
            <person name="Chen S."/>
            <person name="Sun C."/>
        </authorList>
    </citation>
    <scope>NUCLEOTIDE SEQUENCE [LARGE SCALE GENOMIC DNA]</scope>
</reference>